<evidence type="ECO:0000256" key="2">
    <source>
        <dbReference type="SAM" id="MobiDB-lite"/>
    </source>
</evidence>
<dbReference type="Proteomes" id="UP000019335">
    <property type="component" value="Chromosome 7"/>
</dbReference>
<dbReference type="SUPFAM" id="SSF56112">
    <property type="entry name" value="Protein kinase-like (PK-like)"/>
    <property type="match status" value="1"/>
</dbReference>
<dbReference type="InterPro" id="IPR004147">
    <property type="entry name" value="ABC1_dom"/>
</dbReference>
<dbReference type="AlphaFoldDB" id="W7U343"/>
<name>W7U343_9STRA</name>
<proteinExistence type="inferred from homology"/>
<dbReference type="InterPro" id="IPR011009">
    <property type="entry name" value="Kinase-like_dom_sf"/>
</dbReference>
<evidence type="ECO:0000256" key="1">
    <source>
        <dbReference type="ARBA" id="ARBA00009670"/>
    </source>
</evidence>
<dbReference type="PANTHER" id="PTHR43173">
    <property type="entry name" value="ABC1 FAMILY PROTEIN"/>
    <property type="match status" value="1"/>
</dbReference>
<protein>
    <submittedName>
        <fullName evidence="4">Abc1 family protein</fullName>
    </submittedName>
</protein>
<feature type="domain" description="ABC1 atypical kinase-like" evidence="3">
    <location>
        <begin position="146"/>
        <end position="404"/>
    </location>
</feature>
<dbReference type="InterPro" id="IPR045307">
    <property type="entry name" value="ADCK1_dom"/>
</dbReference>
<comment type="similarity">
    <text evidence="1">Belongs to the protein kinase superfamily. ADCK protein kinase family.</text>
</comment>
<feature type="region of interest" description="Disordered" evidence="2">
    <location>
        <begin position="639"/>
        <end position="660"/>
    </location>
</feature>
<dbReference type="OrthoDB" id="427480at2759"/>
<comment type="caution">
    <text evidence="4">The sequence shown here is derived from an EMBL/GenBank/DDBJ whole genome shotgun (WGS) entry which is preliminary data.</text>
</comment>
<dbReference type="PANTHER" id="PTHR43173:SF28">
    <property type="entry name" value="AARF DOMAIN CONTAINING KINASE 5"/>
    <property type="match status" value="1"/>
</dbReference>
<dbReference type="InterPro" id="IPR051130">
    <property type="entry name" value="Mito_struct-func_regulator"/>
</dbReference>
<evidence type="ECO:0000313" key="4">
    <source>
        <dbReference type="EMBL" id="EWM27104.1"/>
    </source>
</evidence>
<evidence type="ECO:0000313" key="5">
    <source>
        <dbReference type="Proteomes" id="UP000019335"/>
    </source>
</evidence>
<dbReference type="EMBL" id="AZIL01000520">
    <property type="protein sequence ID" value="EWM27104.1"/>
    <property type="molecule type" value="Genomic_DNA"/>
</dbReference>
<evidence type="ECO:0000259" key="3">
    <source>
        <dbReference type="Pfam" id="PF03109"/>
    </source>
</evidence>
<accession>W7U343</accession>
<sequence length="660" mass="74414">MLSSKAGRLLWLGAAGGSSSMVAFALANHTAETPVRLTIEDKNLSDRLRRLQREVYETLRLDSVERAGRTLSYGLLTAADYKFSLAGLEPGTEKYKEKQSEVHLRAAQRILYVCQRQGGVFVKAGQYISSLVKILPDEFTDTLRVLQDKNPGESFEDVCRVLEEDLGVPWHQLFAAFSPKPIAAASLAQVHRATTHDGDEVAVKIQYPRLASQVESDFFTLKVLATVVGAMFRDWEYTWLFPELEESVHLELDFLQEATNGERVGRLLERDGRIHIPRVRWDLSSARVLTMEFIDGVKVTDVGRLKASGIDPRAVGETISNLFSLMVFSLGLVHCDPHPGNLLIRHPPPPRSAPRRWAWRLQGLLGLRPNFEVVLLDHGLYRRLDESFRQSYCNLWKAFVTRDAGLGRAATRAMGLDEDFFELLSIISVNRTPTSRNGLGEQMSESERKRIREKYRDRSKYGAEQLKKLIESLPRDVLFVLRSNSLVRSLNTELGANVGTRFRIFGSSAMTGLSMPAPRVLPSQAYFLDEIRDYSQVLPGGGRVLQKRKKSEMLNRPEAPLNSATASEAVLFSSYTRPSLWKEAQRQVMLTDLRLRLWLVDAAFEWMTWLRRRIPSNAEALPVTVGGEKMVERQLHVDLEEEGDKESTGGDAKITASCVN</sequence>
<dbReference type="CDD" id="cd13969">
    <property type="entry name" value="ADCK1-like"/>
    <property type="match status" value="1"/>
</dbReference>
<gene>
    <name evidence="4" type="ORF">Naga_100046g43</name>
</gene>
<dbReference type="Pfam" id="PF03109">
    <property type="entry name" value="ABC1"/>
    <property type="match status" value="1"/>
</dbReference>
<reference evidence="4 5" key="1">
    <citation type="journal article" date="2014" name="Mol. Plant">
        <title>Chromosome Scale Genome Assembly and Transcriptome Profiling of Nannochloropsis gaditana in Nitrogen Depletion.</title>
        <authorList>
            <person name="Corteggiani Carpinelli E."/>
            <person name="Telatin A."/>
            <person name="Vitulo N."/>
            <person name="Forcato C."/>
            <person name="D'Angelo M."/>
            <person name="Schiavon R."/>
            <person name="Vezzi A."/>
            <person name="Giacometti G.M."/>
            <person name="Morosinotto T."/>
            <person name="Valle G."/>
        </authorList>
    </citation>
    <scope>NUCLEOTIDE SEQUENCE [LARGE SCALE GENOMIC DNA]</scope>
    <source>
        <strain evidence="4 5">B-31</strain>
    </source>
</reference>
<organism evidence="4 5">
    <name type="scientific">Nannochloropsis gaditana</name>
    <dbReference type="NCBI Taxonomy" id="72520"/>
    <lineage>
        <taxon>Eukaryota</taxon>
        <taxon>Sar</taxon>
        <taxon>Stramenopiles</taxon>
        <taxon>Ochrophyta</taxon>
        <taxon>Eustigmatophyceae</taxon>
        <taxon>Eustigmatales</taxon>
        <taxon>Monodopsidaceae</taxon>
        <taxon>Nannochloropsis</taxon>
    </lineage>
</organism>
<keyword evidence="5" id="KW-1185">Reference proteome</keyword>